<dbReference type="Pfam" id="PF08447">
    <property type="entry name" value="PAS_3"/>
    <property type="match status" value="2"/>
</dbReference>
<reference evidence="5" key="2">
    <citation type="submission" date="2020-09" db="EMBL/GenBank/DDBJ databases">
        <authorList>
            <person name="Sun Q."/>
            <person name="Zhou Y."/>
        </authorList>
    </citation>
    <scope>NUCLEOTIDE SEQUENCE</scope>
    <source>
        <strain evidence="5">CGMCC 1.6333</strain>
    </source>
</reference>
<dbReference type="PROSITE" id="PS50113">
    <property type="entry name" value="PAC"/>
    <property type="match status" value="2"/>
</dbReference>
<dbReference type="InterPro" id="IPR000160">
    <property type="entry name" value="GGDEF_dom"/>
</dbReference>
<dbReference type="CDD" id="cd01948">
    <property type="entry name" value="EAL"/>
    <property type="match status" value="1"/>
</dbReference>
<feature type="domain" description="PAC" evidence="2">
    <location>
        <begin position="119"/>
        <end position="171"/>
    </location>
</feature>
<dbReference type="NCBIfam" id="TIGR00229">
    <property type="entry name" value="sensory_box"/>
    <property type="match status" value="2"/>
</dbReference>
<dbReference type="Gene3D" id="2.40.10.220">
    <property type="entry name" value="predicted glycosyltransferase like domains"/>
    <property type="match status" value="1"/>
</dbReference>
<dbReference type="GO" id="GO:0035438">
    <property type="term" value="F:cyclic-di-GMP binding"/>
    <property type="evidence" value="ECO:0007669"/>
    <property type="project" value="InterPro"/>
</dbReference>
<feature type="domain" description="PAC" evidence="2">
    <location>
        <begin position="247"/>
        <end position="299"/>
    </location>
</feature>
<name>A0A917TGX4_9BACI</name>
<dbReference type="InterPro" id="IPR035919">
    <property type="entry name" value="EAL_sf"/>
</dbReference>
<dbReference type="Gene3D" id="3.20.20.450">
    <property type="entry name" value="EAL domain"/>
    <property type="match status" value="1"/>
</dbReference>
<dbReference type="Pfam" id="PF00990">
    <property type="entry name" value="GGDEF"/>
    <property type="match status" value="1"/>
</dbReference>
<dbReference type="Gene3D" id="3.30.70.270">
    <property type="match status" value="1"/>
</dbReference>
<dbReference type="EMBL" id="BMLG01000001">
    <property type="protein sequence ID" value="GGM22229.1"/>
    <property type="molecule type" value="Genomic_DNA"/>
</dbReference>
<dbReference type="InterPro" id="IPR009875">
    <property type="entry name" value="PilZ_domain"/>
</dbReference>
<gene>
    <name evidence="5" type="ORF">GCM10011351_05140</name>
</gene>
<dbReference type="SUPFAM" id="SSF141868">
    <property type="entry name" value="EAL domain-like"/>
    <property type="match status" value="1"/>
</dbReference>
<dbReference type="InterPro" id="IPR035965">
    <property type="entry name" value="PAS-like_dom_sf"/>
</dbReference>
<dbReference type="SUPFAM" id="SSF55073">
    <property type="entry name" value="Nucleotide cyclase"/>
    <property type="match status" value="1"/>
</dbReference>
<dbReference type="SMART" id="SM00091">
    <property type="entry name" value="PAS"/>
    <property type="match status" value="2"/>
</dbReference>
<dbReference type="OrthoDB" id="9759607at2"/>
<dbReference type="PROSITE" id="PS50887">
    <property type="entry name" value="GGDEF"/>
    <property type="match status" value="1"/>
</dbReference>
<dbReference type="InterPro" id="IPR000700">
    <property type="entry name" value="PAS-assoc_C"/>
</dbReference>
<dbReference type="SUPFAM" id="SSF55785">
    <property type="entry name" value="PYP-like sensor domain (PAS domain)"/>
    <property type="match status" value="2"/>
</dbReference>
<dbReference type="Gene3D" id="3.30.450.20">
    <property type="entry name" value="PAS domain"/>
    <property type="match status" value="2"/>
</dbReference>
<dbReference type="InterPro" id="IPR029787">
    <property type="entry name" value="Nucleotide_cyclase"/>
</dbReference>
<dbReference type="InterPro" id="IPR043128">
    <property type="entry name" value="Rev_trsase/Diguanyl_cyclase"/>
</dbReference>
<feature type="domain" description="PAS" evidence="1">
    <location>
        <begin position="71"/>
        <end position="117"/>
    </location>
</feature>
<dbReference type="InterPro" id="IPR000014">
    <property type="entry name" value="PAS"/>
</dbReference>
<comment type="caution">
    <text evidence="5">The sequence shown here is derived from an EMBL/GenBank/DDBJ whole genome shotgun (WGS) entry which is preliminary data.</text>
</comment>
<dbReference type="SMART" id="SM00267">
    <property type="entry name" value="GGDEF"/>
    <property type="match status" value="1"/>
</dbReference>
<dbReference type="InterPro" id="IPR052155">
    <property type="entry name" value="Biofilm_reg_signaling"/>
</dbReference>
<dbReference type="InterPro" id="IPR001633">
    <property type="entry name" value="EAL_dom"/>
</dbReference>
<dbReference type="InterPro" id="IPR013655">
    <property type="entry name" value="PAS_fold_3"/>
</dbReference>
<evidence type="ECO:0000259" key="3">
    <source>
        <dbReference type="PROSITE" id="PS50883"/>
    </source>
</evidence>
<accession>A0A917TGX4</accession>
<dbReference type="PROSITE" id="PS50883">
    <property type="entry name" value="EAL"/>
    <property type="match status" value="1"/>
</dbReference>
<feature type="domain" description="PAS" evidence="1">
    <location>
        <begin position="172"/>
        <end position="245"/>
    </location>
</feature>
<dbReference type="AlphaFoldDB" id="A0A917TGX4"/>
<dbReference type="Pfam" id="PF00563">
    <property type="entry name" value="EAL"/>
    <property type="match status" value="1"/>
</dbReference>
<dbReference type="SMART" id="SM00052">
    <property type="entry name" value="EAL"/>
    <property type="match status" value="1"/>
</dbReference>
<evidence type="ECO:0008006" key="7">
    <source>
        <dbReference type="Google" id="ProtNLM"/>
    </source>
</evidence>
<feature type="domain" description="GGDEF" evidence="4">
    <location>
        <begin position="327"/>
        <end position="459"/>
    </location>
</feature>
<dbReference type="Pfam" id="PF07238">
    <property type="entry name" value="PilZ"/>
    <property type="match status" value="1"/>
</dbReference>
<dbReference type="PANTHER" id="PTHR44757:SF2">
    <property type="entry name" value="BIOFILM ARCHITECTURE MAINTENANCE PROTEIN MBAA"/>
    <property type="match status" value="1"/>
</dbReference>
<dbReference type="CDD" id="cd00130">
    <property type="entry name" value="PAS"/>
    <property type="match status" value="1"/>
</dbReference>
<evidence type="ECO:0000259" key="2">
    <source>
        <dbReference type="PROSITE" id="PS50113"/>
    </source>
</evidence>
<proteinExistence type="predicted"/>
<dbReference type="PANTHER" id="PTHR44757">
    <property type="entry name" value="DIGUANYLATE CYCLASE DGCP"/>
    <property type="match status" value="1"/>
</dbReference>
<evidence type="ECO:0000313" key="6">
    <source>
        <dbReference type="Proteomes" id="UP000618460"/>
    </source>
</evidence>
<dbReference type="NCBIfam" id="TIGR00254">
    <property type="entry name" value="GGDEF"/>
    <property type="match status" value="1"/>
</dbReference>
<reference evidence="5" key="1">
    <citation type="journal article" date="2014" name="Int. J. Syst. Evol. Microbiol.">
        <title>Complete genome sequence of Corynebacterium casei LMG S-19264T (=DSM 44701T), isolated from a smear-ripened cheese.</title>
        <authorList>
            <consortium name="US DOE Joint Genome Institute (JGI-PGF)"/>
            <person name="Walter F."/>
            <person name="Albersmeier A."/>
            <person name="Kalinowski J."/>
            <person name="Ruckert C."/>
        </authorList>
    </citation>
    <scope>NUCLEOTIDE SEQUENCE</scope>
    <source>
        <strain evidence="5">CGMCC 1.6333</strain>
    </source>
</reference>
<evidence type="ECO:0000259" key="4">
    <source>
        <dbReference type="PROSITE" id="PS50887"/>
    </source>
</evidence>
<dbReference type="CDD" id="cd01949">
    <property type="entry name" value="GGDEF"/>
    <property type="match status" value="1"/>
</dbReference>
<protein>
    <recommendedName>
        <fullName evidence="7">EAL domain-containing protein</fullName>
    </recommendedName>
</protein>
<sequence length="878" mass="101531">MKNDSPKFSKMINRLFSVNTSNNLATDQQLNNEDDYTTLINELKLNHKHLTHAQQIAKTGSWEYIIEEDALYCSDYFYSIFGLDSKEHISMDKPFELIHPEDYEHSKKILENAYKGVNYATEFRIYHGKTGELCYIKVQAEVIFKNKKPYKLVGMIQDNTKEKQLEHELRDTNESFDHIFNNLSSGIWMKELDSSNITYLSKGTEEIFELPLEEIYQNPTIWESVIHPDDREAVFNLQQELLAGNAIKHRYRIITHNGKIKWVFDQTIPWFNKETDINRLFGIIVDVTSEMEMQEELNFYASHDHLTRLPNKRSLYNHMNRLIEEKQPFTVFYLDLDRFTLINNSLGYEVGDSVLKIIAERLKELLPTTGYVARLVSNDFVIIDTTATKDQSQNLATRILNEIDKEVRVLDYQLNVTTSIGISFFPEDGGSELTLLESAHTALYQAKKSGKNTYQVYAVTESISAYKQYTLEQDLRKAISNDEFEVYYHPQVNGLNGLIESAEALIRWNHKEWGLVSPAEFIPFAEENHLMNEIGDWVIRNVIKQLAIWKDKGYILRPISINISPTRFLKPGLVTFVKKLLETHKISAHYLEFEITESTILKNEPKIIKTLDEIRELGITIAIDDFGTGYATLQYLLNISADTLKIDRMFIQNITNQNKNDAAIVTSILYLAKALNMKVIAEGVEEVEQLQLLIQKECFNIQGYLFSKPVPNATFEKLINKGFFPIPKSEKTKKPEVERRKYYRLELPGSLKAELSIVEINNKRINVGSAKILIENISLGGLKIMSGLKLPVQSNMKVIYNFTLMDQSFEIEGSLVWKYEVRQDIFYYGVAFNNFPETDKDHLARLINQITVTLKNNQDIPSTNFVTENPITYLLNNN</sequence>
<dbReference type="InterPro" id="IPR001610">
    <property type="entry name" value="PAC"/>
</dbReference>
<dbReference type="SUPFAM" id="SSF141371">
    <property type="entry name" value="PilZ domain-like"/>
    <property type="match status" value="1"/>
</dbReference>
<dbReference type="Proteomes" id="UP000618460">
    <property type="component" value="Unassembled WGS sequence"/>
</dbReference>
<evidence type="ECO:0000313" key="5">
    <source>
        <dbReference type="EMBL" id="GGM22229.1"/>
    </source>
</evidence>
<dbReference type="PROSITE" id="PS50112">
    <property type="entry name" value="PAS"/>
    <property type="match status" value="2"/>
</dbReference>
<evidence type="ECO:0000259" key="1">
    <source>
        <dbReference type="PROSITE" id="PS50112"/>
    </source>
</evidence>
<feature type="domain" description="EAL" evidence="3">
    <location>
        <begin position="468"/>
        <end position="723"/>
    </location>
</feature>
<dbReference type="SMART" id="SM00086">
    <property type="entry name" value="PAC"/>
    <property type="match status" value="2"/>
</dbReference>
<dbReference type="RefSeq" id="WP_117151993.1">
    <property type="nucleotide sequence ID" value="NZ_BMLG01000001.1"/>
</dbReference>
<keyword evidence="6" id="KW-1185">Reference proteome</keyword>
<organism evidence="5 6">
    <name type="scientific">Paraliobacillus quinghaiensis</name>
    <dbReference type="NCBI Taxonomy" id="470815"/>
    <lineage>
        <taxon>Bacteria</taxon>
        <taxon>Bacillati</taxon>
        <taxon>Bacillota</taxon>
        <taxon>Bacilli</taxon>
        <taxon>Bacillales</taxon>
        <taxon>Bacillaceae</taxon>
        <taxon>Paraliobacillus</taxon>
    </lineage>
</organism>